<evidence type="ECO:0000259" key="2">
    <source>
        <dbReference type="Pfam" id="PF05685"/>
    </source>
</evidence>
<keyword evidence="3" id="KW-0378">Hydrolase</keyword>
<organism evidence="3">
    <name type="scientific">Leucothrix mucor</name>
    <dbReference type="NCBI Taxonomy" id="45248"/>
    <lineage>
        <taxon>Bacteria</taxon>
        <taxon>Pseudomonadati</taxon>
        <taxon>Pseudomonadota</taxon>
        <taxon>Gammaproteobacteria</taxon>
        <taxon>Thiotrichales</taxon>
        <taxon>Thiotrichaceae</taxon>
        <taxon>Leucothrix</taxon>
    </lineage>
</organism>
<dbReference type="PANTHER" id="PTHR36558">
    <property type="entry name" value="GLR1098 PROTEIN"/>
    <property type="match status" value="1"/>
</dbReference>
<dbReference type="CDD" id="cd06260">
    <property type="entry name" value="DUF820-like"/>
    <property type="match status" value="1"/>
</dbReference>
<keyword evidence="3" id="KW-0540">Nuclease</keyword>
<accession>A0A7V2SYI4</accession>
<feature type="region of interest" description="Disordered" evidence="1">
    <location>
        <begin position="196"/>
        <end position="215"/>
    </location>
</feature>
<dbReference type="GO" id="GO:0004519">
    <property type="term" value="F:endonuclease activity"/>
    <property type="evidence" value="ECO:0007669"/>
    <property type="project" value="UniProtKB-KW"/>
</dbReference>
<proteinExistence type="predicted"/>
<keyword evidence="3" id="KW-0255">Endonuclease</keyword>
<gene>
    <name evidence="3" type="ORF">ENJ51_02960</name>
</gene>
<dbReference type="InterPro" id="IPR012296">
    <property type="entry name" value="Nuclease_put_TT1808"/>
</dbReference>
<evidence type="ECO:0000313" key="3">
    <source>
        <dbReference type="EMBL" id="HFC91754.1"/>
    </source>
</evidence>
<comment type="caution">
    <text evidence="3">The sequence shown here is derived from an EMBL/GenBank/DDBJ whole genome shotgun (WGS) entry which is preliminary data.</text>
</comment>
<dbReference type="InterPro" id="IPR011335">
    <property type="entry name" value="Restrct_endonuc-II-like"/>
</dbReference>
<dbReference type="PANTHER" id="PTHR36558:SF1">
    <property type="entry name" value="RESTRICTION ENDONUCLEASE DOMAIN-CONTAINING PROTEIN-RELATED"/>
    <property type="match status" value="1"/>
</dbReference>
<dbReference type="EMBL" id="DRMS01000124">
    <property type="protein sequence ID" value="HFC91754.1"/>
    <property type="molecule type" value="Genomic_DNA"/>
</dbReference>
<dbReference type="Proteomes" id="UP000885750">
    <property type="component" value="Unassembled WGS sequence"/>
</dbReference>
<dbReference type="AlphaFoldDB" id="A0A7V2SYI4"/>
<dbReference type="Pfam" id="PF05685">
    <property type="entry name" value="Uma2"/>
    <property type="match status" value="1"/>
</dbReference>
<protein>
    <submittedName>
        <fullName evidence="3">Uma2 family endonuclease</fullName>
    </submittedName>
</protein>
<reference evidence="3" key="1">
    <citation type="journal article" date="2020" name="mSystems">
        <title>Genome- and Community-Level Interaction Insights into Carbon Utilization and Element Cycling Functions of Hydrothermarchaeota in Hydrothermal Sediment.</title>
        <authorList>
            <person name="Zhou Z."/>
            <person name="Liu Y."/>
            <person name="Xu W."/>
            <person name="Pan J."/>
            <person name="Luo Z.H."/>
            <person name="Li M."/>
        </authorList>
    </citation>
    <scope>NUCLEOTIDE SEQUENCE [LARGE SCALE GENOMIC DNA]</scope>
    <source>
        <strain evidence="3">HyVt-493</strain>
    </source>
</reference>
<dbReference type="Gene3D" id="3.90.1570.10">
    <property type="entry name" value="tt1808, chain A"/>
    <property type="match status" value="1"/>
</dbReference>
<sequence>MTALAYKFEIDHITVEDYLSGEQISEIKHEYSDGQVYAMAGASIKHNIINANIFALLWMHLNGQSCFPLSSDMLLEISKTKYRYPDVMVICDDDSSNDDYIRKNPLIIVEVLSKSTRKKDKTEKRDEYLSLPSLQEYVLIEQDYAEIDVQRRNNSWQSAYYFLGDKITFESVDVTLSVEDIYQRVDNNDMQDFLKQKEQDAHQQAEQQEQDANEE</sequence>
<evidence type="ECO:0000256" key="1">
    <source>
        <dbReference type="SAM" id="MobiDB-lite"/>
    </source>
</evidence>
<name>A0A7V2SYI4_LEUMU</name>
<dbReference type="InterPro" id="IPR008538">
    <property type="entry name" value="Uma2"/>
</dbReference>
<dbReference type="SUPFAM" id="SSF52980">
    <property type="entry name" value="Restriction endonuclease-like"/>
    <property type="match status" value="1"/>
</dbReference>
<feature type="domain" description="Putative restriction endonuclease" evidence="2">
    <location>
        <begin position="16"/>
        <end position="163"/>
    </location>
</feature>